<dbReference type="SUPFAM" id="SSF141571">
    <property type="entry name" value="Pentapeptide repeat-like"/>
    <property type="match status" value="1"/>
</dbReference>
<dbReference type="InterPro" id="IPR001646">
    <property type="entry name" value="5peptide_repeat"/>
</dbReference>
<sequence length="506" mass="57963">MSSPVQVNNFSAIDFKESLEPTPKQNIFEWLWDKIHDFFCNSEKDKVKRAIKEFINIKSDLNADSAQMPDSFLNINSNSTIDDYLNIRQNNLSAIQKQYTLCRFWNNIASATREISNNSFHHKIEFAPDQDGKIVMKGAIIFYDKVVRDYSIALETDENGKLDLRGLCLAHTTISTQNMEGFNLSGVDLKNSKLFYVDLKDANCTSSNFAGCIFENCNLNNTDCNGANINNTMLPGKGYNNENKRGNDLEGIILRNSSCIGSNLSWVDLSKSDCRGANFSSCNLSNITIPDKNQMEDTTLNQAILSNVHNKNKKDNDKEQYNKFIKNYNWDQYTNKGEQLKQAFKEIVEDVDDSEIKKSNKQFADVIIQYLISDKNPHPLHFNKEETIKETKNNINLFMKKNSQSSDIFNKATAPGIIFNPQHVKKSLITQYKKEKLNTKAIENSLMRSQMAKIIVDSNIDKIIRQSPEIINAIHDISLESYSTINETIDLYFEEIVNNIFYKMNY</sequence>
<evidence type="ECO:0000313" key="1">
    <source>
        <dbReference type="EMBL" id="TBR55429.1"/>
    </source>
</evidence>
<reference evidence="1 2" key="1">
    <citation type="submission" date="2019-02" db="EMBL/GenBank/DDBJ databases">
        <title>Draft genome sequence of Escherichia albertii strain Mex-12/320a, isolated from an infant with diarrhea, harboring virulence genes associated with diarrheagenic strains of enteropathogenic E. coli.</title>
        <authorList>
            <person name="Maldonado-Puga S."/>
            <person name="Meza-Segura M."/>
            <person name="Zaidi M.B."/>
            <person name="Estrada-Garcia T."/>
        </authorList>
    </citation>
    <scope>NUCLEOTIDE SEQUENCE [LARGE SCALE GENOMIC DNA]</scope>
    <source>
        <strain evidence="1 2">Mex-12/320a</strain>
    </source>
</reference>
<dbReference type="Pfam" id="PF00805">
    <property type="entry name" value="Pentapeptide"/>
    <property type="match status" value="2"/>
</dbReference>
<evidence type="ECO:0000313" key="2">
    <source>
        <dbReference type="Proteomes" id="UP000292187"/>
    </source>
</evidence>
<protein>
    <submittedName>
        <fullName evidence="1">Uncharacterized protein</fullName>
    </submittedName>
</protein>
<dbReference type="EMBL" id="SIZV01000004">
    <property type="protein sequence ID" value="TBR55429.1"/>
    <property type="molecule type" value="Genomic_DNA"/>
</dbReference>
<dbReference type="PANTHER" id="PTHR14136:SF40">
    <property type="entry name" value="BTB_POZ DOMAIN-CONTAINING PROTEIN"/>
    <property type="match status" value="1"/>
</dbReference>
<gene>
    <name evidence="1" type="ORF">EYS06_04780</name>
</gene>
<dbReference type="RefSeq" id="WP_059218742.1">
    <property type="nucleotide sequence ID" value="NZ_AP014855.1"/>
</dbReference>
<dbReference type="Gene3D" id="2.160.20.80">
    <property type="entry name" value="E3 ubiquitin-protein ligase SopA"/>
    <property type="match status" value="1"/>
</dbReference>
<accession>A0A3W6DNT0</accession>
<dbReference type="AlphaFoldDB" id="A0A3W6DNT0"/>
<name>A0A3W6DNT0_ESCAL</name>
<dbReference type="Proteomes" id="UP000292187">
    <property type="component" value="Unassembled WGS sequence"/>
</dbReference>
<dbReference type="InterPro" id="IPR051082">
    <property type="entry name" value="Pentapeptide-BTB/POZ_domain"/>
</dbReference>
<organism evidence="1 2">
    <name type="scientific">Escherichia albertii</name>
    <dbReference type="NCBI Taxonomy" id="208962"/>
    <lineage>
        <taxon>Bacteria</taxon>
        <taxon>Pseudomonadati</taxon>
        <taxon>Pseudomonadota</taxon>
        <taxon>Gammaproteobacteria</taxon>
        <taxon>Enterobacterales</taxon>
        <taxon>Enterobacteriaceae</taxon>
        <taxon>Escherichia</taxon>
    </lineage>
</organism>
<proteinExistence type="predicted"/>
<comment type="caution">
    <text evidence="1">The sequence shown here is derived from an EMBL/GenBank/DDBJ whole genome shotgun (WGS) entry which is preliminary data.</text>
</comment>
<dbReference type="PANTHER" id="PTHR14136">
    <property type="entry name" value="BTB_POZ DOMAIN-CONTAINING PROTEIN KCTD9"/>
    <property type="match status" value="1"/>
</dbReference>